<dbReference type="GO" id="GO:0003785">
    <property type="term" value="F:actin monomer binding"/>
    <property type="evidence" value="ECO:0007669"/>
    <property type="project" value="TreeGrafter"/>
</dbReference>
<accession>A0AAV9HUE5</accession>
<dbReference type="InterPro" id="IPR027310">
    <property type="entry name" value="Profilin_CS"/>
</dbReference>
<evidence type="ECO:0000313" key="8">
    <source>
        <dbReference type="EMBL" id="KAK4463760.1"/>
    </source>
</evidence>
<dbReference type="PRINTS" id="PR00392">
    <property type="entry name" value="PROFILIN"/>
</dbReference>
<protein>
    <recommendedName>
        <fullName evidence="7">Profilin</fullName>
    </recommendedName>
</protein>
<comment type="subunit">
    <text evidence="6">Occurs in many kinds of cells as a complex with monomeric actin in a 1:1 ratio.</text>
</comment>
<comment type="caution">
    <text evidence="8">The sequence shown here is derived from an EMBL/GenBank/DDBJ whole genome shotgun (WGS) entry which is preliminary data.</text>
</comment>
<comment type="similarity">
    <text evidence="2 7">Belongs to the profilin family.</text>
</comment>
<comment type="subcellular location">
    <subcellularLocation>
        <location evidence="1">Cytoplasm</location>
        <location evidence="1">Cytoskeleton</location>
    </subcellularLocation>
</comment>
<name>A0AAV9HUE5_9PEZI</name>
<evidence type="ECO:0000256" key="5">
    <source>
        <dbReference type="ARBA" id="ARBA00023212"/>
    </source>
</evidence>
<dbReference type="AlphaFoldDB" id="A0AAV9HUE5"/>
<proteinExistence type="inferred from homology"/>
<dbReference type="PANTHER" id="PTHR11604:SF0">
    <property type="entry name" value="PROFILIN"/>
    <property type="match status" value="1"/>
</dbReference>
<dbReference type="Gene3D" id="3.30.450.30">
    <property type="entry name" value="Dynein light chain 2a, cytoplasmic"/>
    <property type="match status" value="1"/>
</dbReference>
<dbReference type="GO" id="GO:0005856">
    <property type="term" value="C:cytoskeleton"/>
    <property type="evidence" value="ECO:0007669"/>
    <property type="project" value="UniProtKB-SubCell"/>
</dbReference>
<dbReference type="Pfam" id="PF00235">
    <property type="entry name" value="Profilin"/>
    <property type="match status" value="1"/>
</dbReference>
<evidence type="ECO:0000256" key="3">
    <source>
        <dbReference type="ARBA" id="ARBA00022490"/>
    </source>
</evidence>
<evidence type="ECO:0000313" key="9">
    <source>
        <dbReference type="Proteomes" id="UP001321749"/>
    </source>
</evidence>
<reference evidence="8" key="2">
    <citation type="submission" date="2023-06" db="EMBL/GenBank/DDBJ databases">
        <authorList>
            <consortium name="Lawrence Berkeley National Laboratory"/>
            <person name="Mondo S.J."/>
            <person name="Hensen N."/>
            <person name="Bonometti L."/>
            <person name="Westerberg I."/>
            <person name="Brannstrom I.O."/>
            <person name="Guillou S."/>
            <person name="Cros-Aarteil S."/>
            <person name="Calhoun S."/>
            <person name="Haridas S."/>
            <person name="Kuo A."/>
            <person name="Pangilinan J."/>
            <person name="Riley R."/>
            <person name="Labutti K."/>
            <person name="Andreopoulos B."/>
            <person name="Lipzen A."/>
            <person name="Chen C."/>
            <person name="Yanf M."/>
            <person name="Daum C."/>
            <person name="Ng V."/>
            <person name="Clum A."/>
            <person name="Steindorff A."/>
            <person name="Ohm R."/>
            <person name="Martin F."/>
            <person name="Silar P."/>
            <person name="Natvig D."/>
            <person name="Lalanne C."/>
            <person name="Gautier V."/>
            <person name="Ament-Velasquez S.L."/>
            <person name="Kruys A."/>
            <person name="Hutchinson M.I."/>
            <person name="Powell A.J."/>
            <person name="Barry K."/>
            <person name="Miller A.N."/>
            <person name="Grigoriev I.V."/>
            <person name="Debuchy R."/>
            <person name="Gladieux P."/>
            <person name="Thoren M.H."/>
            <person name="Johannesson H."/>
        </authorList>
    </citation>
    <scope>NUCLEOTIDE SEQUENCE</scope>
    <source>
        <strain evidence="8">PSN324</strain>
    </source>
</reference>
<evidence type="ECO:0000256" key="1">
    <source>
        <dbReference type="ARBA" id="ARBA00004245"/>
    </source>
</evidence>
<evidence type="ECO:0000256" key="2">
    <source>
        <dbReference type="ARBA" id="ARBA00010058"/>
    </source>
</evidence>
<dbReference type="SMART" id="SM00392">
    <property type="entry name" value="PROF"/>
    <property type="match status" value="1"/>
</dbReference>
<dbReference type="GO" id="GO:1903475">
    <property type="term" value="P:mitotic actomyosin contractile ring assembly"/>
    <property type="evidence" value="ECO:0007669"/>
    <property type="project" value="UniProtKB-ARBA"/>
</dbReference>
<evidence type="ECO:0000256" key="6">
    <source>
        <dbReference type="RuleBase" id="RU003908"/>
    </source>
</evidence>
<keyword evidence="3" id="KW-0963">Cytoplasm</keyword>
<gene>
    <name evidence="8" type="ORF">QBC42DRAFT_265119</name>
</gene>
<reference evidence="8" key="1">
    <citation type="journal article" date="2023" name="Mol. Phylogenet. Evol.">
        <title>Genome-scale phylogeny and comparative genomics of the fungal order Sordariales.</title>
        <authorList>
            <person name="Hensen N."/>
            <person name="Bonometti L."/>
            <person name="Westerberg I."/>
            <person name="Brannstrom I.O."/>
            <person name="Guillou S."/>
            <person name="Cros-Aarteil S."/>
            <person name="Calhoun S."/>
            <person name="Haridas S."/>
            <person name="Kuo A."/>
            <person name="Mondo S."/>
            <person name="Pangilinan J."/>
            <person name="Riley R."/>
            <person name="LaButti K."/>
            <person name="Andreopoulos B."/>
            <person name="Lipzen A."/>
            <person name="Chen C."/>
            <person name="Yan M."/>
            <person name="Daum C."/>
            <person name="Ng V."/>
            <person name="Clum A."/>
            <person name="Steindorff A."/>
            <person name="Ohm R.A."/>
            <person name="Martin F."/>
            <person name="Silar P."/>
            <person name="Natvig D.O."/>
            <person name="Lalanne C."/>
            <person name="Gautier V."/>
            <person name="Ament-Velasquez S.L."/>
            <person name="Kruys A."/>
            <person name="Hutchinson M.I."/>
            <person name="Powell A.J."/>
            <person name="Barry K."/>
            <person name="Miller A.N."/>
            <person name="Grigoriev I.V."/>
            <person name="Debuchy R."/>
            <person name="Gladieux P."/>
            <person name="Hiltunen Thoren M."/>
            <person name="Johannesson H."/>
        </authorList>
    </citation>
    <scope>NUCLEOTIDE SEQUENCE</scope>
    <source>
        <strain evidence="8">PSN324</strain>
    </source>
</reference>
<dbReference type="CDD" id="cd00148">
    <property type="entry name" value="PROF"/>
    <property type="match status" value="1"/>
</dbReference>
<comment type="function">
    <text evidence="6">Binds to actin and affects the structure of the cytoskeleton. At high concentrations, profilin prevents the polymerization of actin, whereas it enhances it at low concentrations.</text>
</comment>
<evidence type="ECO:0000256" key="7">
    <source>
        <dbReference type="RuleBase" id="RU003909"/>
    </source>
</evidence>
<dbReference type="EMBL" id="MU864956">
    <property type="protein sequence ID" value="KAK4463760.1"/>
    <property type="molecule type" value="Genomic_DNA"/>
</dbReference>
<keyword evidence="4 7" id="KW-0009">Actin-binding</keyword>
<dbReference type="InterPro" id="IPR036140">
    <property type="entry name" value="PFN_sf"/>
</dbReference>
<dbReference type="PANTHER" id="PTHR11604">
    <property type="entry name" value="PROFILIN"/>
    <property type="match status" value="1"/>
</dbReference>
<organism evidence="8 9">
    <name type="scientific">Cladorrhinum samala</name>
    <dbReference type="NCBI Taxonomy" id="585594"/>
    <lineage>
        <taxon>Eukaryota</taxon>
        <taxon>Fungi</taxon>
        <taxon>Dikarya</taxon>
        <taxon>Ascomycota</taxon>
        <taxon>Pezizomycotina</taxon>
        <taxon>Sordariomycetes</taxon>
        <taxon>Sordariomycetidae</taxon>
        <taxon>Sordariales</taxon>
        <taxon>Podosporaceae</taxon>
        <taxon>Cladorrhinum</taxon>
    </lineage>
</organism>
<dbReference type="InterPro" id="IPR005455">
    <property type="entry name" value="PFN_euk"/>
</dbReference>
<keyword evidence="9" id="KW-1185">Reference proteome</keyword>
<dbReference type="SUPFAM" id="SSF55770">
    <property type="entry name" value="Profilin (actin-binding protein)"/>
    <property type="match status" value="1"/>
</dbReference>
<evidence type="ECO:0000256" key="4">
    <source>
        <dbReference type="ARBA" id="ARBA00023203"/>
    </source>
</evidence>
<dbReference type="GO" id="GO:0005938">
    <property type="term" value="C:cell cortex"/>
    <property type="evidence" value="ECO:0007669"/>
    <property type="project" value="TreeGrafter"/>
</dbReference>
<sequence length="137" mass="14465">MSWQAYVDSSLVGSGHIDKAAIVSAAGDSTWASTPGFAVGSDEMQNIIAILDESAKDSAQKPKTDKAFSEGLHIAGQRYVITRIEGNHIYARHGKEGIAIVKTKQAILVGHYGENVQAGNATQTVEALADYLVGSGY</sequence>
<keyword evidence="5 6" id="KW-0206">Cytoskeleton</keyword>
<dbReference type="InterPro" id="IPR048278">
    <property type="entry name" value="PFN"/>
</dbReference>
<dbReference type="Proteomes" id="UP001321749">
    <property type="component" value="Unassembled WGS sequence"/>
</dbReference>
<dbReference type="PROSITE" id="PS00414">
    <property type="entry name" value="PROFILIN"/>
    <property type="match status" value="1"/>
</dbReference>
<dbReference type="FunFam" id="3.30.450.30:FF:000001">
    <property type="entry name" value="Profilin"/>
    <property type="match status" value="1"/>
</dbReference>
<dbReference type="PRINTS" id="PR01640">
    <property type="entry name" value="PROFILINPLNT"/>
</dbReference>